<dbReference type="EMBL" id="CP134185">
    <property type="protein sequence ID" value="WPA99047.1"/>
    <property type="molecule type" value="Genomic_DNA"/>
</dbReference>
<reference evidence="1 2" key="1">
    <citation type="submission" date="2023-09" db="EMBL/GenBank/DDBJ databases">
        <title>Complete-Gapless Cercospora beticola genome.</title>
        <authorList>
            <person name="Wyatt N.A."/>
            <person name="Spanner R.E."/>
            <person name="Bolton M.D."/>
        </authorList>
    </citation>
    <scope>NUCLEOTIDE SEQUENCE [LARGE SCALE GENOMIC DNA]</scope>
    <source>
        <strain evidence="1">Cb09-40</strain>
    </source>
</reference>
<dbReference type="Proteomes" id="UP001302367">
    <property type="component" value="Chromosome 2"/>
</dbReference>
<sequence>MVPEYGAKRRPKATRTGEVQGLVNPLDVGVVSEGRANLLPWETTKMFADEEVDSDREATARFEYKVREFYFTICQLRPMWLTEKQYK</sequence>
<organism evidence="1 2">
    <name type="scientific">Cercospora beticola</name>
    <name type="common">Sugarbeet leaf spot fungus</name>
    <dbReference type="NCBI Taxonomy" id="122368"/>
    <lineage>
        <taxon>Eukaryota</taxon>
        <taxon>Fungi</taxon>
        <taxon>Dikarya</taxon>
        <taxon>Ascomycota</taxon>
        <taxon>Pezizomycotina</taxon>
        <taxon>Dothideomycetes</taxon>
        <taxon>Dothideomycetidae</taxon>
        <taxon>Mycosphaerellales</taxon>
        <taxon>Mycosphaerellaceae</taxon>
        <taxon>Cercospora</taxon>
    </lineage>
</organism>
<evidence type="ECO:0000313" key="1">
    <source>
        <dbReference type="EMBL" id="WPA99047.1"/>
    </source>
</evidence>
<protein>
    <submittedName>
        <fullName evidence="1">Uncharacterized protein</fullName>
    </submittedName>
</protein>
<name>A0ABZ0NHM3_CERBT</name>
<dbReference type="GeneID" id="90643990"/>
<accession>A0ABZ0NHM3</accession>
<evidence type="ECO:0000313" key="2">
    <source>
        <dbReference type="Proteomes" id="UP001302367"/>
    </source>
</evidence>
<dbReference type="RefSeq" id="XP_065458502.1">
    <property type="nucleotide sequence ID" value="XM_065602430.1"/>
</dbReference>
<proteinExistence type="predicted"/>
<keyword evidence="2" id="KW-1185">Reference proteome</keyword>
<gene>
    <name evidence="1" type="ORF">RHO25_003661</name>
</gene>